<sequence length="174" mass="19702">MKFIKLSLAAVAAFSLFSFTTACDENTMNQMENNRMNNMMNENNMENQSQQKDVPARIGYYMKIKNALVADDFQATRDAAKIMVKNDKEFATMANAIASSSDLVEQRKNFKKLSAAIYKDVNDNEINTTLYWNWCPMAMGGEGANWLSMQEKIQNPYMGQKMPGCGSVKETLKK</sequence>
<dbReference type="RefSeq" id="WP_311534202.1">
    <property type="nucleotide sequence ID" value="NZ_JAVRHQ010000006.1"/>
</dbReference>
<evidence type="ECO:0000256" key="1">
    <source>
        <dbReference type="SAM" id="SignalP"/>
    </source>
</evidence>
<organism evidence="3 4">
    <name type="scientific">Autumnicola tepida</name>
    <dbReference type="NCBI Taxonomy" id="3075595"/>
    <lineage>
        <taxon>Bacteria</taxon>
        <taxon>Pseudomonadati</taxon>
        <taxon>Bacteroidota</taxon>
        <taxon>Flavobacteriia</taxon>
        <taxon>Flavobacteriales</taxon>
        <taxon>Flavobacteriaceae</taxon>
        <taxon>Autumnicola</taxon>
    </lineage>
</organism>
<evidence type="ECO:0000313" key="4">
    <source>
        <dbReference type="Proteomes" id="UP001262889"/>
    </source>
</evidence>
<accession>A0ABU3C865</accession>
<reference evidence="3 4" key="1">
    <citation type="submission" date="2023-09" db="EMBL/GenBank/DDBJ databases">
        <authorList>
            <person name="Rey-Velasco X."/>
        </authorList>
    </citation>
    <scope>NUCLEOTIDE SEQUENCE [LARGE SCALE GENOMIC DNA]</scope>
    <source>
        <strain evidence="3 4">F363</strain>
    </source>
</reference>
<dbReference type="InterPro" id="IPR021782">
    <property type="entry name" value="DUF3347"/>
</dbReference>
<gene>
    <name evidence="3" type="ORF">RM553_06770</name>
</gene>
<proteinExistence type="predicted"/>
<feature type="domain" description="DUF3347" evidence="2">
    <location>
        <begin position="60"/>
        <end position="126"/>
    </location>
</feature>
<feature type="chain" id="PRO_5045960995" evidence="1">
    <location>
        <begin position="23"/>
        <end position="174"/>
    </location>
</feature>
<evidence type="ECO:0000259" key="2">
    <source>
        <dbReference type="Pfam" id="PF11827"/>
    </source>
</evidence>
<feature type="signal peptide" evidence="1">
    <location>
        <begin position="1"/>
        <end position="22"/>
    </location>
</feature>
<keyword evidence="1" id="KW-0732">Signal</keyword>
<name>A0ABU3C865_9FLAO</name>
<dbReference type="PROSITE" id="PS51257">
    <property type="entry name" value="PROKAR_LIPOPROTEIN"/>
    <property type="match status" value="1"/>
</dbReference>
<dbReference type="Proteomes" id="UP001262889">
    <property type="component" value="Unassembled WGS sequence"/>
</dbReference>
<protein>
    <submittedName>
        <fullName evidence="3">DUF3347 domain-containing protein</fullName>
    </submittedName>
</protein>
<dbReference type="EMBL" id="JAVRHQ010000006">
    <property type="protein sequence ID" value="MDT0642533.1"/>
    <property type="molecule type" value="Genomic_DNA"/>
</dbReference>
<comment type="caution">
    <text evidence="3">The sequence shown here is derived from an EMBL/GenBank/DDBJ whole genome shotgun (WGS) entry which is preliminary data.</text>
</comment>
<evidence type="ECO:0000313" key="3">
    <source>
        <dbReference type="EMBL" id="MDT0642533.1"/>
    </source>
</evidence>
<dbReference type="Pfam" id="PF11827">
    <property type="entry name" value="DUF3347"/>
    <property type="match status" value="1"/>
</dbReference>
<keyword evidence="4" id="KW-1185">Reference proteome</keyword>